<accession>A0A3S3UYI8</accession>
<dbReference type="InterPro" id="IPR036388">
    <property type="entry name" value="WH-like_DNA-bd_sf"/>
</dbReference>
<dbReference type="InterPro" id="IPR013325">
    <property type="entry name" value="RNA_pol_sigma_r2"/>
</dbReference>
<keyword evidence="3" id="KW-0731">Sigma factor</keyword>
<gene>
    <name evidence="7" type="ORF">EPL05_14230</name>
</gene>
<dbReference type="PANTHER" id="PTHR43133:SF8">
    <property type="entry name" value="RNA POLYMERASE SIGMA FACTOR HI_1459-RELATED"/>
    <property type="match status" value="1"/>
</dbReference>
<dbReference type="InterPro" id="IPR014284">
    <property type="entry name" value="RNA_pol_sigma-70_dom"/>
</dbReference>
<evidence type="ECO:0000313" key="8">
    <source>
        <dbReference type="Proteomes" id="UP000286701"/>
    </source>
</evidence>
<comment type="caution">
    <text evidence="7">The sequence shown here is derived from an EMBL/GenBank/DDBJ whole genome shotgun (WGS) entry which is preliminary data.</text>
</comment>
<evidence type="ECO:0000256" key="2">
    <source>
        <dbReference type="ARBA" id="ARBA00023015"/>
    </source>
</evidence>
<keyword evidence="4" id="KW-0238">DNA-binding</keyword>
<dbReference type="NCBIfam" id="TIGR02937">
    <property type="entry name" value="sigma70-ECF"/>
    <property type="match status" value="1"/>
</dbReference>
<dbReference type="GO" id="GO:0016987">
    <property type="term" value="F:sigma factor activity"/>
    <property type="evidence" value="ECO:0007669"/>
    <property type="project" value="UniProtKB-KW"/>
</dbReference>
<evidence type="ECO:0000256" key="3">
    <source>
        <dbReference type="ARBA" id="ARBA00023082"/>
    </source>
</evidence>
<name>A0A3S3UYI8_9SPHI</name>
<keyword evidence="2" id="KW-0805">Transcription regulation</keyword>
<dbReference type="EMBL" id="SBIW01000006">
    <property type="protein sequence ID" value="RWY51215.1"/>
    <property type="molecule type" value="Genomic_DNA"/>
</dbReference>
<dbReference type="InterPro" id="IPR039425">
    <property type="entry name" value="RNA_pol_sigma-70-like"/>
</dbReference>
<proteinExistence type="inferred from homology"/>
<dbReference type="RefSeq" id="WP_128534634.1">
    <property type="nucleotide sequence ID" value="NZ_SBIW01000006.1"/>
</dbReference>
<keyword evidence="5" id="KW-0804">Transcription</keyword>
<feature type="domain" description="RNA polymerase sigma-70 region 2" evidence="6">
    <location>
        <begin position="11"/>
        <end position="75"/>
    </location>
</feature>
<evidence type="ECO:0000259" key="6">
    <source>
        <dbReference type="Pfam" id="PF04542"/>
    </source>
</evidence>
<evidence type="ECO:0000313" key="7">
    <source>
        <dbReference type="EMBL" id="RWY51215.1"/>
    </source>
</evidence>
<dbReference type="InterPro" id="IPR007627">
    <property type="entry name" value="RNA_pol_sigma70_r2"/>
</dbReference>
<evidence type="ECO:0000256" key="1">
    <source>
        <dbReference type="ARBA" id="ARBA00010641"/>
    </source>
</evidence>
<dbReference type="AlphaFoldDB" id="A0A3S3UYI8"/>
<dbReference type="GO" id="GO:0003677">
    <property type="term" value="F:DNA binding"/>
    <property type="evidence" value="ECO:0007669"/>
    <property type="project" value="UniProtKB-KW"/>
</dbReference>
<organism evidence="7 8">
    <name type="scientific">Mucilaginibacter gilvus</name>
    <dbReference type="NCBI Taxonomy" id="2305909"/>
    <lineage>
        <taxon>Bacteria</taxon>
        <taxon>Pseudomonadati</taxon>
        <taxon>Bacteroidota</taxon>
        <taxon>Sphingobacteriia</taxon>
        <taxon>Sphingobacteriales</taxon>
        <taxon>Sphingobacteriaceae</taxon>
        <taxon>Mucilaginibacter</taxon>
    </lineage>
</organism>
<dbReference type="Gene3D" id="1.10.10.10">
    <property type="entry name" value="Winged helix-like DNA-binding domain superfamily/Winged helix DNA-binding domain"/>
    <property type="match status" value="1"/>
</dbReference>
<dbReference type="SUPFAM" id="SSF88946">
    <property type="entry name" value="Sigma2 domain of RNA polymerase sigma factors"/>
    <property type="match status" value="1"/>
</dbReference>
<evidence type="ECO:0000256" key="5">
    <source>
        <dbReference type="ARBA" id="ARBA00023163"/>
    </source>
</evidence>
<dbReference type="Proteomes" id="UP000286701">
    <property type="component" value="Unassembled WGS sequence"/>
</dbReference>
<protein>
    <submittedName>
        <fullName evidence="7">Sigma-70 family RNA polymerase sigma factor</fullName>
    </submittedName>
</protein>
<dbReference type="SUPFAM" id="SSF88659">
    <property type="entry name" value="Sigma3 and sigma4 domains of RNA polymerase sigma factors"/>
    <property type="match status" value="1"/>
</dbReference>
<keyword evidence="8" id="KW-1185">Reference proteome</keyword>
<dbReference type="Pfam" id="PF04542">
    <property type="entry name" value="Sigma70_r2"/>
    <property type="match status" value="1"/>
</dbReference>
<dbReference type="GO" id="GO:0006352">
    <property type="term" value="P:DNA-templated transcription initiation"/>
    <property type="evidence" value="ECO:0007669"/>
    <property type="project" value="InterPro"/>
</dbReference>
<sequence>MSKLEPQQWAERYHRYLHQIAVSRVNDHENARDLVQDTFLAALERRGQFKGNSTERTWLTSILLHKICDFYRKRSMANCKEPQIIRSLTDQLAAFSAEDKLTQKEFAANINVILLKLPGVWAEVFRMKYFEEISTDKICSRLGITPSNFWTITHRSKLQLRNYLQKAC</sequence>
<reference evidence="7 8" key="1">
    <citation type="submission" date="2019-01" db="EMBL/GenBank/DDBJ databases">
        <title>Mucilaginibacter antarcticum sp. nov., isolated from antarctic soil.</title>
        <authorList>
            <person name="Yan Y.-Q."/>
            <person name="Du Z.-J."/>
        </authorList>
    </citation>
    <scope>NUCLEOTIDE SEQUENCE [LARGE SCALE GENOMIC DNA]</scope>
    <source>
        <strain evidence="7 8">F01003</strain>
    </source>
</reference>
<dbReference type="OrthoDB" id="9782108at2"/>
<evidence type="ECO:0000256" key="4">
    <source>
        <dbReference type="ARBA" id="ARBA00023125"/>
    </source>
</evidence>
<dbReference type="Gene3D" id="1.10.1740.10">
    <property type="match status" value="1"/>
</dbReference>
<dbReference type="PANTHER" id="PTHR43133">
    <property type="entry name" value="RNA POLYMERASE ECF-TYPE SIGMA FACTO"/>
    <property type="match status" value="1"/>
</dbReference>
<dbReference type="InterPro" id="IPR013324">
    <property type="entry name" value="RNA_pol_sigma_r3/r4-like"/>
</dbReference>
<comment type="similarity">
    <text evidence="1">Belongs to the sigma-70 factor family. ECF subfamily.</text>
</comment>